<evidence type="ECO:0000313" key="3">
    <source>
        <dbReference type="Proteomes" id="UP000306441"/>
    </source>
</evidence>
<reference evidence="2 3" key="1">
    <citation type="submission" date="2019-04" db="EMBL/GenBank/DDBJ databases">
        <title>Mesorhizobium composti sp. nov., isolated from compost.</title>
        <authorList>
            <person name="Lin S.-Y."/>
            <person name="Hameed A."/>
            <person name="Hsieh Y.-T."/>
            <person name="Young C.-C."/>
        </authorList>
    </citation>
    <scope>NUCLEOTIDE SEQUENCE [LARGE SCALE GENOMIC DNA]</scope>
    <source>
        <strain evidence="2 3">CC-YTH430</strain>
    </source>
</reference>
<evidence type="ECO:0000259" key="1">
    <source>
        <dbReference type="PROSITE" id="PS51186"/>
    </source>
</evidence>
<proteinExistence type="predicted"/>
<dbReference type="PROSITE" id="PS51186">
    <property type="entry name" value="GNAT"/>
    <property type="match status" value="1"/>
</dbReference>
<dbReference type="CDD" id="cd04301">
    <property type="entry name" value="NAT_SF"/>
    <property type="match status" value="1"/>
</dbReference>
<dbReference type="Gene3D" id="3.40.630.30">
    <property type="match status" value="1"/>
</dbReference>
<dbReference type="InterPro" id="IPR016181">
    <property type="entry name" value="Acyl_CoA_acyltransferase"/>
</dbReference>
<protein>
    <submittedName>
        <fullName evidence="2">GNAT family N-acetyltransferase</fullName>
    </submittedName>
</protein>
<dbReference type="InterPro" id="IPR000182">
    <property type="entry name" value="GNAT_dom"/>
</dbReference>
<dbReference type="EMBL" id="SSNY01000013">
    <property type="protein sequence ID" value="THF55094.1"/>
    <property type="molecule type" value="Genomic_DNA"/>
</dbReference>
<keyword evidence="3" id="KW-1185">Reference proteome</keyword>
<gene>
    <name evidence="2" type="ORF">E6C48_19585</name>
</gene>
<comment type="caution">
    <text evidence="2">The sequence shown here is derived from an EMBL/GenBank/DDBJ whole genome shotgun (WGS) entry which is preliminary data.</text>
</comment>
<sequence length="164" mass="18140">MMPLILLRPARKEDLDDLWTFLAVAAYEPDAATARGIPAVAIHLADWKRECDFGYIAEMNGRPAGAAWARQFALHEEPAFFVDDRTPEVSIGVGLTMRGKGIGEALLGELILEAERRGVGLCLNVRDSNPAIRLYERVGFWRVPGTEVKNRTGGLSFGMQLRKS</sequence>
<dbReference type="Pfam" id="PF00583">
    <property type="entry name" value="Acetyltransf_1"/>
    <property type="match status" value="1"/>
</dbReference>
<dbReference type="SUPFAM" id="SSF55729">
    <property type="entry name" value="Acyl-CoA N-acyltransferases (Nat)"/>
    <property type="match status" value="1"/>
</dbReference>
<feature type="domain" description="N-acetyltransferase" evidence="1">
    <location>
        <begin position="5"/>
        <end position="164"/>
    </location>
</feature>
<accession>A0ABY2Q2E4</accession>
<dbReference type="RefSeq" id="WP_136359866.1">
    <property type="nucleotide sequence ID" value="NZ_SSNY01000013.1"/>
</dbReference>
<organism evidence="2 3">
    <name type="scientific">Ollibium composti</name>
    <dbReference type="NCBI Taxonomy" id="2675109"/>
    <lineage>
        <taxon>Bacteria</taxon>
        <taxon>Pseudomonadati</taxon>
        <taxon>Pseudomonadota</taxon>
        <taxon>Alphaproteobacteria</taxon>
        <taxon>Hyphomicrobiales</taxon>
        <taxon>Phyllobacteriaceae</taxon>
        <taxon>Ollibium</taxon>
    </lineage>
</organism>
<name>A0ABY2Q2E4_9HYPH</name>
<evidence type="ECO:0000313" key="2">
    <source>
        <dbReference type="EMBL" id="THF55094.1"/>
    </source>
</evidence>
<dbReference type="Proteomes" id="UP000306441">
    <property type="component" value="Unassembled WGS sequence"/>
</dbReference>